<dbReference type="InterPro" id="IPR005467">
    <property type="entry name" value="His_kinase_dom"/>
</dbReference>
<dbReference type="PROSITE" id="PS50109">
    <property type="entry name" value="HIS_KIN"/>
    <property type="match status" value="1"/>
</dbReference>
<keyword evidence="8" id="KW-0418">Kinase</keyword>
<feature type="compositionally biased region" description="Gly residues" evidence="12">
    <location>
        <begin position="677"/>
        <end position="710"/>
    </location>
</feature>
<dbReference type="SMART" id="SM00304">
    <property type="entry name" value="HAMP"/>
    <property type="match status" value="1"/>
</dbReference>
<name>A0ABV5MI21_9ACTN</name>
<dbReference type="EMBL" id="JBHMCA010000058">
    <property type="protein sequence ID" value="MFB9448495.1"/>
    <property type="molecule type" value="Genomic_DNA"/>
</dbReference>
<evidence type="ECO:0000256" key="3">
    <source>
        <dbReference type="ARBA" id="ARBA00012438"/>
    </source>
</evidence>
<dbReference type="Pfam" id="PF02518">
    <property type="entry name" value="HATPase_c"/>
    <property type="match status" value="1"/>
</dbReference>
<organism evidence="15 16">
    <name type="scientific">Dactylosporangium vinaceum</name>
    <dbReference type="NCBI Taxonomy" id="53362"/>
    <lineage>
        <taxon>Bacteria</taxon>
        <taxon>Bacillati</taxon>
        <taxon>Actinomycetota</taxon>
        <taxon>Actinomycetes</taxon>
        <taxon>Micromonosporales</taxon>
        <taxon>Micromonosporaceae</taxon>
        <taxon>Dactylosporangium</taxon>
    </lineage>
</organism>
<dbReference type="Pfam" id="PF08376">
    <property type="entry name" value="NIT"/>
    <property type="match status" value="1"/>
</dbReference>
<evidence type="ECO:0000313" key="16">
    <source>
        <dbReference type="Proteomes" id="UP001589608"/>
    </source>
</evidence>
<feature type="compositionally biased region" description="Pro residues" evidence="12">
    <location>
        <begin position="761"/>
        <end position="776"/>
    </location>
</feature>
<evidence type="ECO:0000256" key="1">
    <source>
        <dbReference type="ARBA" id="ARBA00000085"/>
    </source>
</evidence>
<feature type="transmembrane region" description="Helical" evidence="13">
    <location>
        <begin position="301"/>
        <end position="323"/>
    </location>
</feature>
<feature type="domain" description="Histidine kinase" evidence="14">
    <location>
        <begin position="519"/>
        <end position="624"/>
    </location>
</feature>
<keyword evidence="13" id="KW-0472">Membrane</keyword>
<dbReference type="InterPro" id="IPR003594">
    <property type="entry name" value="HATPase_dom"/>
</dbReference>
<keyword evidence="16" id="KW-1185">Reference proteome</keyword>
<evidence type="ECO:0000256" key="9">
    <source>
        <dbReference type="ARBA" id="ARBA00022840"/>
    </source>
</evidence>
<dbReference type="EC" id="2.7.13.3" evidence="3"/>
<dbReference type="InterPro" id="IPR013587">
    <property type="entry name" value="Nitrate/nitrite_sensing"/>
</dbReference>
<comment type="caution">
    <text evidence="15">The sequence shown here is derived from an EMBL/GenBank/DDBJ whole genome shotgun (WGS) entry which is preliminary data.</text>
</comment>
<evidence type="ECO:0000313" key="15">
    <source>
        <dbReference type="EMBL" id="MFB9448495.1"/>
    </source>
</evidence>
<evidence type="ECO:0000256" key="12">
    <source>
        <dbReference type="SAM" id="MobiDB-lite"/>
    </source>
</evidence>
<evidence type="ECO:0000256" key="4">
    <source>
        <dbReference type="ARBA" id="ARBA00022553"/>
    </source>
</evidence>
<keyword evidence="9" id="KW-0067">ATP-binding</keyword>
<dbReference type="InterPro" id="IPR050980">
    <property type="entry name" value="2C_sensor_his_kinase"/>
</dbReference>
<feature type="compositionally biased region" description="Polar residues" evidence="12">
    <location>
        <begin position="1161"/>
        <end position="1179"/>
    </location>
</feature>
<reference evidence="15 16" key="1">
    <citation type="submission" date="2024-09" db="EMBL/GenBank/DDBJ databases">
        <authorList>
            <person name="Sun Q."/>
            <person name="Mori K."/>
        </authorList>
    </citation>
    <scope>NUCLEOTIDE SEQUENCE [LARGE SCALE GENOMIC DNA]</scope>
    <source>
        <strain evidence="15 16">JCM 3307</strain>
    </source>
</reference>
<feature type="region of interest" description="Disordered" evidence="12">
    <location>
        <begin position="75"/>
        <end position="94"/>
    </location>
</feature>
<dbReference type="SUPFAM" id="SSF55874">
    <property type="entry name" value="ATPase domain of HSP90 chaperone/DNA topoisomerase II/histidine kinase"/>
    <property type="match status" value="1"/>
</dbReference>
<evidence type="ECO:0000256" key="2">
    <source>
        <dbReference type="ARBA" id="ARBA00004370"/>
    </source>
</evidence>
<keyword evidence="6 13" id="KW-0812">Transmembrane</keyword>
<dbReference type="PANTHER" id="PTHR44936">
    <property type="entry name" value="SENSOR PROTEIN CREC"/>
    <property type="match status" value="1"/>
</dbReference>
<evidence type="ECO:0000256" key="10">
    <source>
        <dbReference type="ARBA" id="ARBA00022989"/>
    </source>
</evidence>
<dbReference type="Gene3D" id="3.30.565.10">
    <property type="entry name" value="Histidine kinase-like ATPase, C-terminal domain"/>
    <property type="match status" value="1"/>
</dbReference>
<feature type="compositionally biased region" description="Low complexity" evidence="12">
    <location>
        <begin position="1066"/>
        <end position="1078"/>
    </location>
</feature>
<evidence type="ECO:0000256" key="8">
    <source>
        <dbReference type="ARBA" id="ARBA00022777"/>
    </source>
</evidence>
<feature type="compositionally biased region" description="Basic and acidic residues" evidence="12">
    <location>
        <begin position="789"/>
        <end position="804"/>
    </location>
</feature>
<sequence length="1179" mass="124439">MIVPIIATIVVGTNGLVGNIGDANDADRARTLSGLSQQAAALVHELQNERANAAMVLGTLNTDGAVEARSVFERQTQKTDDAGKDYRLTRSGLADPPEDFRQQLAAIDTQLQDLPGMRKQISDGGKDILASTVVARYRSLIDDLLGIRESSAELSNNPSLGSDMRASAAISQMKEQVALERVVGLRALTTKAFTPQLRKEFQSALTGQEQAEEQFRTNSQPWHRDLFDKKRSGSDLREAATFEGVLGPLTTEQLPGDIFTATAWDNAMINKANLLRGIEIEFDDHNVDSATVARNDLQRRVLVTAGALLGMLLLAILFAWIVARSMARSLRELRHGALTVAQFGLPQAVQRLRDPALATQMSPHQLALQIAEPLPIRSRDEFGQVAEAFNAVHLEAVRTAAEQAALRASVATMFVNLARRSQILVDRLIGHLDRLERGEEDPDRLAELFQLDHLATRMRRNDENLLVLAGADSTRIQREPAPFMDVLRAAQSEVEHYTRIEFGMIDRDIEIAAHAVNDMVHLVAELLDNATAFSPPDSAVIVEARRVGDRAALLVEDHGIGISPEQLAELNDRLANPPMVDVAVSRMMGLVVVARLAARHGVKVELRAARERGTIADMTLPAGVLVPRALSGRSAAGMPTAGMPAVGPDDVVHARPIPSTPAPRSPLASPLALEGPPTGGFAGAGAGGFGGPGGGFGGPGNGGPGSGGPRFGTLTSSGLFSGDRERPGPGGPGLGGHGPGLGGNANTGERPTVNGFANGAPPRPAPPAPPSRPTLPPAGGGGWDQDSGGFRRGDTGGFRRDPARDTGGFGPGSGRDPERDTGGFSRNGFGNDRAPERNGGRSLPAWSDLTGAGDLGGDDNASRGRGGEPGGLNPLPQRRANEAWPAEDGTGGPEADEASGQIPRQRPFGGAYDEAAPSAAGPNALANPPGGPAPAQWPPVESAPTQRPAAQPEPYAPADMTAEIPRVRLDWDPAPSESDAPETRQRFVDETMELPIFRELESAWFTTKRQPLEDLTPPAPAAAAPTAAPTQAPASGQRPVEVTYSEAPSPYVPPQRFETRTPGEPSRGSGDRASSGSAVNWRTAADEGWQAAAAIAEVQEFATTDIGLPKRVPQAQLVPGGVEPNPAAAHKRTPESVRGLLSAYHRGVQRGRTRSDDSKTPEPTSAGPQNSQAGKEQEA</sequence>
<feature type="compositionally biased region" description="Low complexity" evidence="12">
    <location>
        <begin position="1021"/>
        <end position="1034"/>
    </location>
</feature>
<evidence type="ECO:0000256" key="7">
    <source>
        <dbReference type="ARBA" id="ARBA00022741"/>
    </source>
</evidence>
<keyword evidence="5" id="KW-0808">Transferase</keyword>
<gene>
    <name evidence="15" type="ORF">ACFFTR_35870</name>
</gene>
<dbReference type="PANTHER" id="PTHR44936:SF9">
    <property type="entry name" value="SENSOR PROTEIN CREC"/>
    <property type="match status" value="1"/>
</dbReference>
<dbReference type="InterPro" id="IPR036890">
    <property type="entry name" value="HATPase_C_sf"/>
</dbReference>
<feature type="region of interest" description="Disordered" evidence="12">
    <location>
        <begin position="1008"/>
        <end position="1082"/>
    </location>
</feature>
<dbReference type="Gene3D" id="6.10.340.10">
    <property type="match status" value="1"/>
</dbReference>
<dbReference type="Proteomes" id="UP001589608">
    <property type="component" value="Unassembled WGS sequence"/>
</dbReference>
<evidence type="ECO:0000256" key="5">
    <source>
        <dbReference type="ARBA" id="ARBA00022679"/>
    </source>
</evidence>
<evidence type="ECO:0000256" key="11">
    <source>
        <dbReference type="ARBA" id="ARBA00023012"/>
    </source>
</evidence>
<dbReference type="InterPro" id="IPR003660">
    <property type="entry name" value="HAMP_dom"/>
</dbReference>
<keyword evidence="7" id="KW-0547">Nucleotide-binding</keyword>
<evidence type="ECO:0000256" key="13">
    <source>
        <dbReference type="SAM" id="Phobius"/>
    </source>
</evidence>
<feature type="region of interest" description="Disordered" evidence="12">
    <location>
        <begin position="652"/>
        <end position="987"/>
    </location>
</feature>
<feature type="compositionally biased region" description="Gly residues" evidence="12">
    <location>
        <begin position="731"/>
        <end position="745"/>
    </location>
</feature>
<keyword evidence="10 13" id="KW-1133">Transmembrane helix</keyword>
<feature type="region of interest" description="Disordered" evidence="12">
    <location>
        <begin position="1116"/>
        <end position="1179"/>
    </location>
</feature>
<evidence type="ECO:0000259" key="14">
    <source>
        <dbReference type="PROSITE" id="PS50109"/>
    </source>
</evidence>
<proteinExistence type="predicted"/>
<evidence type="ECO:0000256" key="6">
    <source>
        <dbReference type="ARBA" id="ARBA00022692"/>
    </source>
</evidence>
<protein>
    <recommendedName>
        <fullName evidence="3">histidine kinase</fullName>
        <ecNumber evidence="3">2.7.13.3</ecNumber>
    </recommendedName>
</protein>
<dbReference type="CDD" id="cd06225">
    <property type="entry name" value="HAMP"/>
    <property type="match status" value="1"/>
</dbReference>
<comment type="catalytic activity">
    <reaction evidence="1">
        <text>ATP + protein L-histidine = ADP + protein N-phospho-L-histidine.</text>
        <dbReference type="EC" id="2.7.13.3"/>
    </reaction>
</comment>
<feature type="compositionally biased region" description="Low complexity" evidence="12">
    <location>
        <begin position="915"/>
        <end position="928"/>
    </location>
</feature>
<dbReference type="RefSeq" id="WP_246656027.1">
    <property type="nucleotide sequence ID" value="NZ_CP061913.1"/>
</dbReference>
<comment type="subcellular location">
    <subcellularLocation>
        <location evidence="2">Membrane</location>
    </subcellularLocation>
</comment>
<keyword evidence="4" id="KW-0597">Phosphoprotein</keyword>
<keyword evidence="11" id="KW-0902">Two-component regulatory system</keyword>
<feature type="compositionally biased region" description="Basic and acidic residues" evidence="12">
    <location>
        <begin position="75"/>
        <end position="88"/>
    </location>
</feature>
<accession>A0ABV5MI21</accession>
<dbReference type="Pfam" id="PF00672">
    <property type="entry name" value="HAMP"/>
    <property type="match status" value="1"/>
</dbReference>
<feature type="compositionally biased region" description="Low complexity" evidence="12">
    <location>
        <begin position="665"/>
        <end position="676"/>
    </location>
</feature>